<comment type="caution">
    <text evidence="5">The sequence shown here is derived from an EMBL/GenBank/DDBJ whole genome shotgun (WGS) entry which is preliminary data.</text>
</comment>
<dbReference type="AlphaFoldDB" id="A0A4S4AVQ2"/>
<dbReference type="CDD" id="cd02440">
    <property type="entry name" value="AdoMet_MTases"/>
    <property type="match status" value="1"/>
</dbReference>
<keyword evidence="2 5" id="KW-0808">Transferase</keyword>
<sequence length="237" mass="26770">MHGRLRKAQKIAELLALRPSDGRPVRVLEVGTGSGAIAQYFSELLNERGVVNAVDVLDQRVVSTGYQFDLVKSTALPFPDGMFDAVISNHVIEHVGATQDQRHHLHELKRVLRNDGRGYLAVPSRWQLIEPHYHLAFLSWLPHRMRSPYLRWRGRGFYYDCEPLGMYSLESCLQACGLVYENQFAQAVKAMIDAEHQPPIAAKLAALLPMPVLQMFRVTSPTHVYLFAKNRAALANV</sequence>
<accession>A0A4S4AVQ2</accession>
<evidence type="ECO:0000256" key="1">
    <source>
        <dbReference type="ARBA" id="ARBA00022603"/>
    </source>
</evidence>
<keyword evidence="1 5" id="KW-0489">Methyltransferase</keyword>
<evidence type="ECO:0000256" key="3">
    <source>
        <dbReference type="ARBA" id="ARBA00022691"/>
    </source>
</evidence>
<evidence type="ECO:0000256" key="2">
    <source>
        <dbReference type="ARBA" id="ARBA00022679"/>
    </source>
</evidence>
<dbReference type="Gene3D" id="3.40.50.150">
    <property type="entry name" value="Vaccinia Virus protein VP39"/>
    <property type="match status" value="1"/>
</dbReference>
<dbReference type="GO" id="GO:0032259">
    <property type="term" value="P:methylation"/>
    <property type="evidence" value="ECO:0007669"/>
    <property type="project" value="UniProtKB-KW"/>
</dbReference>
<keyword evidence="3" id="KW-0949">S-adenosyl-L-methionine</keyword>
<dbReference type="InterPro" id="IPR013216">
    <property type="entry name" value="Methyltransf_11"/>
</dbReference>
<name>A0A4S4AVQ2_9RHOO</name>
<gene>
    <name evidence="5" type="ORF">E6C76_15680</name>
</gene>
<organism evidence="5 6">
    <name type="scientific">Pseudothauera nasutitermitis</name>
    <dbReference type="NCBI Taxonomy" id="2565930"/>
    <lineage>
        <taxon>Bacteria</taxon>
        <taxon>Pseudomonadati</taxon>
        <taxon>Pseudomonadota</taxon>
        <taxon>Betaproteobacteria</taxon>
        <taxon>Rhodocyclales</taxon>
        <taxon>Zoogloeaceae</taxon>
        <taxon>Pseudothauera</taxon>
    </lineage>
</organism>
<dbReference type="OrthoDB" id="4697647at2"/>
<keyword evidence="6" id="KW-1185">Reference proteome</keyword>
<evidence type="ECO:0000313" key="6">
    <source>
        <dbReference type="Proteomes" id="UP000308430"/>
    </source>
</evidence>
<dbReference type="EMBL" id="SSOC01000005">
    <property type="protein sequence ID" value="THF64101.1"/>
    <property type="molecule type" value="Genomic_DNA"/>
</dbReference>
<reference evidence="5 6" key="1">
    <citation type="submission" date="2019-04" db="EMBL/GenBank/DDBJ databases">
        <title>Azoarcus nasutitermitis sp. nov. isolated from termite nest.</title>
        <authorList>
            <person name="Lin S.-Y."/>
            <person name="Hameed A."/>
            <person name="Hsu Y.-H."/>
            <person name="Young C.-C."/>
        </authorList>
    </citation>
    <scope>NUCLEOTIDE SEQUENCE [LARGE SCALE GENOMIC DNA]</scope>
    <source>
        <strain evidence="5 6">CC-YHH838</strain>
    </source>
</reference>
<dbReference type="SUPFAM" id="SSF53335">
    <property type="entry name" value="S-adenosyl-L-methionine-dependent methyltransferases"/>
    <property type="match status" value="1"/>
</dbReference>
<proteinExistence type="predicted"/>
<dbReference type="PANTHER" id="PTHR43464:SF19">
    <property type="entry name" value="UBIQUINONE BIOSYNTHESIS O-METHYLTRANSFERASE, MITOCHONDRIAL"/>
    <property type="match status" value="1"/>
</dbReference>
<evidence type="ECO:0000313" key="5">
    <source>
        <dbReference type="EMBL" id="THF64101.1"/>
    </source>
</evidence>
<dbReference type="GO" id="GO:0008757">
    <property type="term" value="F:S-adenosylmethionine-dependent methyltransferase activity"/>
    <property type="evidence" value="ECO:0007669"/>
    <property type="project" value="InterPro"/>
</dbReference>
<dbReference type="Proteomes" id="UP000308430">
    <property type="component" value="Unassembled WGS sequence"/>
</dbReference>
<dbReference type="PANTHER" id="PTHR43464">
    <property type="entry name" value="METHYLTRANSFERASE"/>
    <property type="match status" value="1"/>
</dbReference>
<feature type="domain" description="Methyltransferase type 11" evidence="4">
    <location>
        <begin position="28"/>
        <end position="117"/>
    </location>
</feature>
<evidence type="ECO:0000259" key="4">
    <source>
        <dbReference type="Pfam" id="PF08241"/>
    </source>
</evidence>
<dbReference type="InterPro" id="IPR029063">
    <property type="entry name" value="SAM-dependent_MTases_sf"/>
</dbReference>
<protein>
    <submittedName>
        <fullName evidence="5">Class I SAM-dependent methyltransferase</fullName>
    </submittedName>
</protein>
<dbReference type="Pfam" id="PF08241">
    <property type="entry name" value="Methyltransf_11"/>
    <property type="match status" value="1"/>
</dbReference>